<evidence type="ECO:0000313" key="2">
    <source>
        <dbReference type="EMBL" id="KWT71298.1"/>
    </source>
</evidence>
<sequence length="148" mass="15712">MPPKSFAVRAFKPLLPLCAAIAVAGCSMDDVEFNGGIFNAVGLNAASQKSAQPQLAERAPLVVPPTLDRLPAPGSAPEQPQLAINDPDVAKKRSQAELQAQQQAYCDKHYRDAGIRGDEVAHVEGPLGPCRKSVLTAIQKWNSGDAEE</sequence>
<dbReference type="RefSeq" id="WP_068459433.1">
    <property type="nucleotide sequence ID" value="NZ_JAEFBX010000002.1"/>
</dbReference>
<feature type="signal peptide" evidence="1">
    <location>
        <begin position="1"/>
        <end position="24"/>
    </location>
</feature>
<protein>
    <recommendedName>
        <fullName evidence="4">Lipoprotein</fullName>
    </recommendedName>
</protein>
<dbReference type="OrthoDB" id="7932097at2"/>
<dbReference type="AlphaFoldDB" id="A0A109BM43"/>
<reference evidence="2 3" key="1">
    <citation type="submission" date="2015-10" db="EMBL/GenBank/DDBJ databases">
        <title>Transcriptomic analysis of a linuron degrading triple-species bacterial consortium.</title>
        <authorList>
            <person name="Albers P."/>
        </authorList>
    </citation>
    <scope>NUCLEOTIDE SEQUENCE [LARGE SCALE GENOMIC DNA]</scope>
    <source>
        <strain evidence="2 3">WDL6</strain>
    </source>
</reference>
<dbReference type="PROSITE" id="PS51257">
    <property type="entry name" value="PROKAR_LIPOPROTEIN"/>
    <property type="match status" value="1"/>
</dbReference>
<evidence type="ECO:0008006" key="4">
    <source>
        <dbReference type="Google" id="ProtNLM"/>
    </source>
</evidence>
<proteinExistence type="predicted"/>
<name>A0A109BM43_HYPSL</name>
<dbReference type="PATRIC" id="fig|121290.4.peg.2581"/>
<evidence type="ECO:0000313" key="3">
    <source>
        <dbReference type="Proteomes" id="UP000059074"/>
    </source>
</evidence>
<dbReference type="STRING" id="121290.APY04_0549"/>
<gene>
    <name evidence="2" type="ORF">APY04_0549</name>
</gene>
<feature type="chain" id="PRO_5007132687" description="Lipoprotein" evidence="1">
    <location>
        <begin position="25"/>
        <end position="148"/>
    </location>
</feature>
<organism evidence="2 3">
    <name type="scientific">Hyphomicrobium sulfonivorans</name>
    <dbReference type="NCBI Taxonomy" id="121290"/>
    <lineage>
        <taxon>Bacteria</taxon>
        <taxon>Pseudomonadati</taxon>
        <taxon>Pseudomonadota</taxon>
        <taxon>Alphaproteobacteria</taxon>
        <taxon>Hyphomicrobiales</taxon>
        <taxon>Hyphomicrobiaceae</taxon>
        <taxon>Hyphomicrobium</taxon>
    </lineage>
</organism>
<evidence type="ECO:0000256" key="1">
    <source>
        <dbReference type="SAM" id="SignalP"/>
    </source>
</evidence>
<keyword evidence="3" id="KW-1185">Reference proteome</keyword>
<dbReference type="Proteomes" id="UP000059074">
    <property type="component" value="Unassembled WGS sequence"/>
</dbReference>
<keyword evidence="1" id="KW-0732">Signal</keyword>
<accession>A0A109BM43</accession>
<dbReference type="EMBL" id="LMTR01000026">
    <property type="protein sequence ID" value="KWT71298.1"/>
    <property type="molecule type" value="Genomic_DNA"/>
</dbReference>
<comment type="caution">
    <text evidence="2">The sequence shown here is derived from an EMBL/GenBank/DDBJ whole genome shotgun (WGS) entry which is preliminary data.</text>
</comment>